<evidence type="ECO:0000259" key="9">
    <source>
        <dbReference type="PROSITE" id="PS50157"/>
    </source>
</evidence>
<dbReference type="FunFam" id="3.30.160.60:FF:000032">
    <property type="entry name" value="Krueppel-like factor 4"/>
    <property type="match status" value="1"/>
</dbReference>
<evidence type="ECO:0000256" key="5">
    <source>
        <dbReference type="ARBA" id="ARBA00023015"/>
    </source>
</evidence>
<evidence type="ECO:0000313" key="10">
    <source>
        <dbReference type="EMBL" id="KXN64792.1"/>
    </source>
</evidence>
<sequence length="71" mass="8375">CPKKFNRKSSLSRHFRKHTGKKPFSFNCTLCPKKFGRKSSLSRHFRKHTGERYFSCEACCKSFSRRDIEAA</sequence>
<dbReference type="SUPFAM" id="SSF57667">
    <property type="entry name" value="beta-beta-alpha zinc fingers"/>
    <property type="match status" value="1"/>
</dbReference>
<keyword evidence="4" id="KW-0862">Zinc</keyword>
<dbReference type="InterPro" id="IPR036236">
    <property type="entry name" value="Znf_C2H2_sf"/>
</dbReference>
<feature type="non-terminal residue" evidence="10">
    <location>
        <position position="1"/>
    </location>
</feature>
<evidence type="ECO:0000256" key="4">
    <source>
        <dbReference type="ARBA" id="ARBA00022833"/>
    </source>
</evidence>
<evidence type="ECO:0000256" key="2">
    <source>
        <dbReference type="ARBA" id="ARBA00022737"/>
    </source>
</evidence>
<organism evidence="10 11">
    <name type="scientific">Conidiobolus coronatus (strain ATCC 28846 / CBS 209.66 / NRRL 28638)</name>
    <name type="common">Delacroixia coronata</name>
    <dbReference type="NCBI Taxonomy" id="796925"/>
    <lineage>
        <taxon>Eukaryota</taxon>
        <taxon>Fungi</taxon>
        <taxon>Fungi incertae sedis</taxon>
        <taxon>Zoopagomycota</taxon>
        <taxon>Entomophthoromycotina</taxon>
        <taxon>Entomophthoromycetes</taxon>
        <taxon>Entomophthorales</taxon>
        <taxon>Ancylistaceae</taxon>
        <taxon>Conidiobolus</taxon>
    </lineage>
</organism>
<evidence type="ECO:0000256" key="8">
    <source>
        <dbReference type="SAM" id="MobiDB-lite"/>
    </source>
</evidence>
<keyword evidence="11" id="KW-1185">Reference proteome</keyword>
<dbReference type="PROSITE" id="PS00028">
    <property type="entry name" value="ZINC_FINGER_C2H2_1"/>
    <property type="match status" value="1"/>
</dbReference>
<dbReference type="STRING" id="796925.A0A137NPW7"/>
<keyword evidence="3 7" id="KW-0863">Zinc-finger</keyword>
<protein>
    <recommendedName>
        <fullName evidence="9">C2H2-type domain-containing protein</fullName>
    </recommendedName>
</protein>
<dbReference type="GO" id="GO:0000978">
    <property type="term" value="F:RNA polymerase II cis-regulatory region sequence-specific DNA binding"/>
    <property type="evidence" value="ECO:0007669"/>
    <property type="project" value="TreeGrafter"/>
</dbReference>
<dbReference type="Pfam" id="PF00096">
    <property type="entry name" value="zf-C2H2"/>
    <property type="match status" value="2"/>
</dbReference>
<keyword evidence="5" id="KW-0805">Transcription regulation</keyword>
<evidence type="ECO:0000256" key="3">
    <source>
        <dbReference type="ARBA" id="ARBA00022771"/>
    </source>
</evidence>
<dbReference type="InterPro" id="IPR013087">
    <property type="entry name" value="Znf_C2H2_type"/>
</dbReference>
<evidence type="ECO:0000256" key="1">
    <source>
        <dbReference type="ARBA" id="ARBA00022723"/>
    </source>
</evidence>
<dbReference type="PROSITE" id="PS50157">
    <property type="entry name" value="ZINC_FINGER_C2H2_2"/>
    <property type="match status" value="2"/>
</dbReference>
<evidence type="ECO:0000313" key="11">
    <source>
        <dbReference type="Proteomes" id="UP000070444"/>
    </source>
</evidence>
<dbReference type="PANTHER" id="PTHR23235">
    <property type="entry name" value="KRUEPPEL-LIKE TRANSCRIPTION FACTOR"/>
    <property type="match status" value="1"/>
</dbReference>
<feature type="region of interest" description="Disordered" evidence="8">
    <location>
        <begin position="1"/>
        <end position="21"/>
    </location>
</feature>
<accession>A0A137NPW7</accession>
<keyword evidence="6" id="KW-0804">Transcription</keyword>
<proteinExistence type="predicted"/>
<dbReference type="Proteomes" id="UP000070444">
    <property type="component" value="Unassembled WGS sequence"/>
</dbReference>
<dbReference type="EMBL" id="KQ965172">
    <property type="protein sequence ID" value="KXN64792.1"/>
    <property type="molecule type" value="Genomic_DNA"/>
</dbReference>
<dbReference type="PANTHER" id="PTHR23235:SF120">
    <property type="entry name" value="KRUPPEL-LIKE FACTOR 15"/>
    <property type="match status" value="1"/>
</dbReference>
<keyword evidence="2" id="KW-0677">Repeat</keyword>
<feature type="domain" description="C2H2-type" evidence="9">
    <location>
        <begin position="26"/>
        <end position="53"/>
    </location>
</feature>
<feature type="domain" description="C2H2-type" evidence="9">
    <location>
        <begin position="1"/>
        <end position="23"/>
    </location>
</feature>
<dbReference type="Gene3D" id="3.30.160.60">
    <property type="entry name" value="Classic Zinc Finger"/>
    <property type="match status" value="2"/>
</dbReference>
<keyword evidence="1" id="KW-0479">Metal-binding</keyword>
<reference evidence="10 11" key="1">
    <citation type="journal article" date="2015" name="Genome Biol. Evol.">
        <title>Phylogenomic analyses indicate that early fungi evolved digesting cell walls of algal ancestors of land plants.</title>
        <authorList>
            <person name="Chang Y."/>
            <person name="Wang S."/>
            <person name="Sekimoto S."/>
            <person name="Aerts A.L."/>
            <person name="Choi C."/>
            <person name="Clum A."/>
            <person name="LaButti K.M."/>
            <person name="Lindquist E.A."/>
            <person name="Yee Ngan C."/>
            <person name="Ohm R.A."/>
            <person name="Salamov A.A."/>
            <person name="Grigoriev I.V."/>
            <person name="Spatafora J.W."/>
            <person name="Berbee M.L."/>
        </authorList>
    </citation>
    <scope>NUCLEOTIDE SEQUENCE [LARGE SCALE GENOMIC DNA]</scope>
    <source>
        <strain evidence="10 11">NRRL 28638</strain>
    </source>
</reference>
<gene>
    <name evidence="10" type="ORF">CONCODRAFT_45001</name>
</gene>
<evidence type="ECO:0000256" key="7">
    <source>
        <dbReference type="PROSITE-ProRule" id="PRU00042"/>
    </source>
</evidence>
<dbReference type="AlphaFoldDB" id="A0A137NPW7"/>
<dbReference type="OrthoDB" id="654211at2759"/>
<evidence type="ECO:0000256" key="6">
    <source>
        <dbReference type="ARBA" id="ARBA00023163"/>
    </source>
</evidence>
<dbReference type="SMART" id="SM00355">
    <property type="entry name" value="ZnF_C2H2"/>
    <property type="match status" value="2"/>
</dbReference>
<dbReference type="GO" id="GO:0000981">
    <property type="term" value="F:DNA-binding transcription factor activity, RNA polymerase II-specific"/>
    <property type="evidence" value="ECO:0007669"/>
    <property type="project" value="TreeGrafter"/>
</dbReference>
<dbReference type="GO" id="GO:0008270">
    <property type="term" value="F:zinc ion binding"/>
    <property type="evidence" value="ECO:0007669"/>
    <property type="project" value="UniProtKB-KW"/>
</dbReference>
<name>A0A137NPW7_CONC2</name>